<comment type="caution">
    <text evidence="2">The sequence shown here is derived from an EMBL/GenBank/DDBJ whole genome shotgun (WGS) entry which is preliminary data.</text>
</comment>
<dbReference type="InterPro" id="IPR016088">
    <property type="entry name" value="Chalcone_isomerase_3-sand"/>
</dbReference>
<accession>A0A150RJZ5</accession>
<dbReference type="Gene3D" id="3.50.70.10">
    <property type="match status" value="1"/>
</dbReference>
<dbReference type="Proteomes" id="UP000075515">
    <property type="component" value="Unassembled WGS sequence"/>
</dbReference>
<evidence type="ECO:0000313" key="3">
    <source>
        <dbReference type="Proteomes" id="UP000075515"/>
    </source>
</evidence>
<feature type="domain" description="Chalcone isomerase" evidence="1">
    <location>
        <begin position="37"/>
        <end position="173"/>
    </location>
</feature>
<dbReference type="EMBL" id="JEMC01003531">
    <property type="protein sequence ID" value="KYF80619.1"/>
    <property type="molecule type" value="Genomic_DNA"/>
</dbReference>
<reference evidence="2 3" key="1">
    <citation type="submission" date="2014-02" db="EMBL/GenBank/DDBJ databases">
        <title>The small core and large imbalanced accessory genome model reveals a collaborative survival strategy of Sorangium cellulosum strains in nature.</title>
        <authorList>
            <person name="Han K."/>
            <person name="Peng R."/>
            <person name="Blom J."/>
            <person name="Li Y.-Z."/>
        </authorList>
    </citation>
    <scope>NUCLEOTIDE SEQUENCE [LARGE SCALE GENOMIC DNA]</scope>
    <source>
        <strain evidence="2 3">So0149</strain>
    </source>
</reference>
<dbReference type="SUPFAM" id="SSF54626">
    <property type="entry name" value="Chalcone isomerase"/>
    <property type="match status" value="1"/>
</dbReference>
<gene>
    <name evidence="2" type="ORF">BE18_08575</name>
</gene>
<dbReference type="InterPro" id="IPR016087">
    <property type="entry name" value="Chalcone_isomerase"/>
</dbReference>
<evidence type="ECO:0000313" key="2">
    <source>
        <dbReference type="EMBL" id="KYF80619.1"/>
    </source>
</evidence>
<protein>
    <recommendedName>
        <fullName evidence="1">Chalcone isomerase domain-containing protein</fullName>
    </recommendedName>
</protein>
<dbReference type="AlphaFoldDB" id="A0A150RJZ5"/>
<dbReference type="InterPro" id="IPR036298">
    <property type="entry name" value="Chalcone_isomerase_sf"/>
</dbReference>
<proteinExistence type="predicted"/>
<organism evidence="2 3">
    <name type="scientific">Sorangium cellulosum</name>
    <name type="common">Polyangium cellulosum</name>
    <dbReference type="NCBI Taxonomy" id="56"/>
    <lineage>
        <taxon>Bacteria</taxon>
        <taxon>Pseudomonadati</taxon>
        <taxon>Myxococcota</taxon>
        <taxon>Polyangia</taxon>
        <taxon>Polyangiales</taxon>
        <taxon>Polyangiaceae</taxon>
        <taxon>Sorangium</taxon>
    </lineage>
</organism>
<evidence type="ECO:0000259" key="1">
    <source>
        <dbReference type="Pfam" id="PF16036"/>
    </source>
</evidence>
<dbReference type="GO" id="GO:0016872">
    <property type="term" value="F:intramolecular lyase activity"/>
    <property type="evidence" value="ECO:0007669"/>
    <property type="project" value="InterPro"/>
</dbReference>
<name>A0A150RJZ5_SORCE</name>
<dbReference type="Pfam" id="PF16036">
    <property type="entry name" value="Chalcone_3"/>
    <property type="match status" value="1"/>
</dbReference>
<sequence length="188" mass="20503">MPEEVDPMKLVRSKSPALLAAFAAIFLAVASLFALPDYTLTGTGVRVRTVGTAKIDVYRISHYMEQLPSTRSKQAVIEMDTGKKFVWTMLRDVDRESIVKALKDAYAMNGYADQTKIARFVSAFEGDLKAGAEVTIEYDARAKTTTAKVAGGGTATVGGLDFMKASWQIWFGKIDQPTLGDELIAKLP</sequence>